<proteinExistence type="predicted"/>
<dbReference type="InterPro" id="IPR000182">
    <property type="entry name" value="GNAT_dom"/>
</dbReference>
<feature type="domain" description="N-acetyltransferase" evidence="1">
    <location>
        <begin position="23"/>
        <end position="180"/>
    </location>
</feature>
<dbReference type="STRING" id="76728.AQ490_04480"/>
<dbReference type="InterPro" id="IPR051908">
    <property type="entry name" value="Ribosomal_N-acetyltransferase"/>
</dbReference>
<sequence>MEPLTLTTERLELRPFAPRDADAVLRACQDADIQRWTTIPSPYRREHAEGFVNDICPRGWEGGTLLNFGTFTRQGGELVSSLGLYRTNASRTEDRRAEVGFWTAREHRGRGYTTEAVLAVARWAFTDLGIERLEWLAEVGNVGSRAVAQKAGFVMEGALRSRIVSRGVRRDAWVGALLPSDLGVPAQQPYLPHVRDQK</sequence>
<gene>
    <name evidence="2" type="ORF">AQ490_04480</name>
</gene>
<protein>
    <submittedName>
        <fullName evidence="2">Acetyltransferase</fullName>
    </submittedName>
</protein>
<dbReference type="Gene3D" id="3.40.630.30">
    <property type="match status" value="1"/>
</dbReference>
<accession>A0A0T6LNW2</accession>
<dbReference type="eggNOG" id="COG1670">
    <property type="taxonomic scope" value="Bacteria"/>
</dbReference>
<dbReference type="PANTHER" id="PTHR43441:SF10">
    <property type="entry name" value="ACETYLTRANSFERASE"/>
    <property type="match status" value="1"/>
</dbReference>
<dbReference type="EMBL" id="LLZU01000035">
    <property type="protein sequence ID" value="KRV47656.1"/>
    <property type="molecule type" value="Genomic_DNA"/>
</dbReference>
<name>A0A0T6LNW2_WENVI</name>
<dbReference type="PANTHER" id="PTHR43441">
    <property type="entry name" value="RIBOSOMAL-PROTEIN-SERINE ACETYLTRANSFERASE"/>
    <property type="match status" value="1"/>
</dbReference>
<dbReference type="PROSITE" id="PS51186">
    <property type="entry name" value="GNAT"/>
    <property type="match status" value="1"/>
</dbReference>
<dbReference type="Proteomes" id="UP000050867">
    <property type="component" value="Unassembled WGS sequence"/>
</dbReference>
<evidence type="ECO:0000313" key="3">
    <source>
        <dbReference type="Proteomes" id="UP000050867"/>
    </source>
</evidence>
<dbReference type="SUPFAM" id="SSF55729">
    <property type="entry name" value="Acyl-CoA N-acyltransferases (Nat)"/>
    <property type="match status" value="1"/>
</dbReference>
<dbReference type="GO" id="GO:1990189">
    <property type="term" value="F:protein N-terminal-serine acetyltransferase activity"/>
    <property type="evidence" value="ECO:0007669"/>
    <property type="project" value="TreeGrafter"/>
</dbReference>
<dbReference type="Pfam" id="PF13302">
    <property type="entry name" value="Acetyltransf_3"/>
    <property type="match status" value="1"/>
</dbReference>
<reference evidence="2 3" key="1">
    <citation type="submission" date="2015-10" db="EMBL/GenBank/DDBJ databases">
        <title>Draft genome sequence of pyrrolomycin-producing Streptomyces vitaminophilus.</title>
        <authorList>
            <person name="Graham D.E."/>
            <person name="Mahan K.M."/>
            <person name="Klingeman D.M."/>
            <person name="Hettich R.L."/>
            <person name="Parry R.J."/>
        </authorList>
    </citation>
    <scope>NUCLEOTIDE SEQUENCE [LARGE SCALE GENOMIC DNA]</scope>
    <source>
        <strain evidence="2 3">ATCC 31673</strain>
    </source>
</reference>
<dbReference type="RefSeq" id="WP_026220592.1">
    <property type="nucleotide sequence ID" value="NZ_LLZU01000035.1"/>
</dbReference>
<evidence type="ECO:0000313" key="2">
    <source>
        <dbReference type="EMBL" id="KRV47656.1"/>
    </source>
</evidence>
<dbReference type="AlphaFoldDB" id="A0A0T6LNW2"/>
<evidence type="ECO:0000259" key="1">
    <source>
        <dbReference type="PROSITE" id="PS51186"/>
    </source>
</evidence>
<dbReference type="GO" id="GO:0008999">
    <property type="term" value="F:protein-N-terminal-alanine acetyltransferase activity"/>
    <property type="evidence" value="ECO:0007669"/>
    <property type="project" value="TreeGrafter"/>
</dbReference>
<organism evidence="2 3">
    <name type="scientific">Wenjunlia vitaminophila</name>
    <name type="common">Streptomyces vitaminophilus</name>
    <dbReference type="NCBI Taxonomy" id="76728"/>
    <lineage>
        <taxon>Bacteria</taxon>
        <taxon>Bacillati</taxon>
        <taxon>Actinomycetota</taxon>
        <taxon>Actinomycetes</taxon>
        <taxon>Kitasatosporales</taxon>
        <taxon>Streptomycetaceae</taxon>
        <taxon>Wenjunlia</taxon>
    </lineage>
</organism>
<keyword evidence="2" id="KW-0808">Transferase</keyword>
<comment type="caution">
    <text evidence="2">The sequence shown here is derived from an EMBL/GenBank/DDBJ whole genome shotgun (WGS) entry which is preliminary data.</text>
</comment>
<dbReference type="OrthoDB" id="9795188at2"/>
<keyword evidence="3" id="KW-1185">Reference proteome</keyword>
<dbReference type="InterPro" id="IPR016181">
    <property type="entry name" value="Acyl_CoA_acyltransferase"/>
</dbReference>
<dbReference type="GO" id="GO:0005737">
    <property type="term" value="C:cytoplasm"/>
    <property type="evidence" value="ECO:0007669"/>
    <property type="project" value="TreeGrafter"/>
</dbReference>